<dbReference type="GO" id="GO:0016491">
    <property type="term" value="F:oxidoreductase activity"/>
    <property type="evidence" value="ECO:0007669"/>
    <property type="project" value="UniProtKB-KW"/>
</dbReference>
<reference evidence="4 5" key="1">
    <citation type="submission" date="2020-04" db="EMBL/GenBank/DDBJ databases">
        <authorList>
            <consortium name="Desulfovibrio sp. FSS-1 genome sequencing consortium"/>
            <person name="Shimoshige H."/>
            <person name="Kobayashi H."/>
            <person name="Maekawa T."/>
        </authorList>
    </citation>
    <scope>NUCLEOTIDE SEQUENCE [LARGE SCALE GENOMIC DNA]</scope>
    <source>
        <strain evidence="4 5">SIID29052-01</strain>
    </source>
</reference>
<comment type="caution">
    <text evidence="4">The sequence shown here is derived from an EMBL/GenBank/DDBJ whole genome shotgun (WGS) entry which is preliminary data.</text>
</comment>
<keyword evidence="2" id="KW-0288">FMN</keyword>
<dbReference type="InterPro" id="IPR029039">
    <property type="entry name" value="Flavoprotein-like_sf"/>
</dbReference>
<evidence type="ECO:0000256" key="1">
    <source>
        <dbReference type="ARBA" id="ARBA00022630"/>
    </source>
</evidence>
<keyword evidence="4" id="KW-0560">Oxidoreductase</keyword>
<evidence type="ECO:0000259" key="3">
    <source>
        <dbReference type="Pfam" id="PF03358"/>
    </source>
</evidence>
<dbReference type="RefSeq" id="WP_173082385.1">
    <property type="nucleotide sequence ID" value="NZ_BLTE01000004.1"/>
</dbReference>
<gene>
    <name evidence="4" type="primary">azoR</name>
    <name evidence="4" type="ORF">NNJEOMEG_01230</name>
</gene>
<feature type="domain" description="NADPH-dependent FMN reductase-like" evidence="3">
    <location>
        <begin position="6"/>
        <end position="135"/>
    </location>
</feature>
<dbReference type="PANTHER" id="PTHR43278">
    <property type="entry name" value="NAD(P)H-DEPENDENT FMN-CONTAINING OXIDOREDUCTASE YWQN-RELATED"/>
    <property type="match status" value="1"/>
</dbReference>
<dbReference type="EMBL" id="BLTE01000004">
    <property type="protein sequence ID" value="GFK93398.1"/>
    <property type="molecule type" value="Genomic_DNA"/>
</dbReference>
<dbReference type="EC" id="1.7.-.-" evidence="4"/>
<dbReference type="InterPro" id="IPR005025">
    <property type="entry name" value="FMN_Rdtase-like_dom"/>
</dbReference>
<reference evidence="4 5" key="2">
    <citation type="submission" date="2020-05" db="EMBL/GenBank/DDBJ databases">
        <title>Draft genome sequence of Desulfovibrio sp. strainFSS-1.</title>
        <authorList>
            <person name="Shimoshige H."/>
            <person name="Kobayashi H."/>
            <person name="Maekawa T."/>
        </authorList>
    </citation>
    <scope>NUCLEOTIDE SEQUENCE [LARGE SCALE GENOMIC DNA]</scope>
    <source>
        <strain evidence="4 5">SIID29052-01</strain>
    </source>
</reference>
<dbReference type="SUPFAM" id="SSF52218">
    <property type="entry name" value="Flavoproteins"/>
    <property type="match status" value="1"/>
</dbReference>
<keyword evidence="1" id="KW-0285">Flavoprotein</keyword>
<dbReference type="Pfam" id="PF03358">
    <property type="entry name" value="FMN_red"/>
    <property type="match status" value="1"/>
</dbReference>
<evidence type="ECO:0000313" key="5">
    <source>
        <dbReference type="Proteomes" id="UP000494245"/>
    </source>
</evidence>
<dbReference type="Proteomes" id="UP000494245">
    <property type="component" value="Unassembled WGS sequence"/>
</dbReference>
<evidence type="ECO:0000256" key="2">
    <source>
        <dbReference type="ARBA" id="ARBA00022643"/>
    </source>
</evidence>
<protein>
    <submittedName>
        <fullName evidence="4">FMN-dependent NADH-azoreductase</fullName>
        <ecNumber evidence="4">1.7.-.-</ecNumber>
    </submittedName>
</protein>
<dbReference type="AlphaFoldDB" id="A0A6V8LSV1"/>
<name>A0A6V8LSV1_9BACT</name>
<keyword evidence="5" id="KW-1185">Reference proteome</keyword>
<accession>A0A6V8LSV1</accession>
<proteinExistence type="predicted"/>
<dbReference type="Gene3D" id="3.40.50.360">
    <property type="match status" value="1"/>
</dbReference>
<dbReference type="PANTHER" id="PTHR43278:SF4">
    <property type="entry name" value="NAD(P)H-DEPENDENT FMN-CONTAINING OXIDOREDUCTASE YWQN-RELATED"/>
    <property type="match status" value="1"/>
</dbReference>
<sequence>MSKTAVFVLGSPRRKGNTAALARAAMECLASRGVTPSEIDAPRLEFSHPGCIACHKCQKSPGYGCHVDDALARAVNSLPGFDALVLATPVYWFSHPAQVKAFIDRIFSLIKFAPDHSLISPLAGKPWALLATGGGIVEENLEVLDRQWAIPAKRIGSPYLSRLFPQCHYPPGGVVRDQAAMDKARAFGDDLADMILGS</sequence>
<dbReference type="InterPro" id="IPR051796">
    <property type="entry name" value="ISF_SsuE-like"/>
</dbReference>
<evidence type="ECO:0000313" key="4">
    <source>
        <dbReference type="EMBL" id="GFK93398.1"/>
    </source>
</evidence>
<organism evidence="4 5">
    <name type="scientific">Fundidesulfovibrio magnetotacticus</name>
    <dbReference type="NCBI Taxonomy" id="2730080"/>
    <lineage>
        <taxon>Bacteria</taxon>
        <taxon>Pseudomonadati</taxon>
        <taxon>Thermodesulfobacteriota</taxon>
        <taxon>Desulfovibrionia</taxon>
        <taxon>Desulfovibrionales</taxon>
        <taxon>Desulfovibrionaceae</taxon>
        <taxon>Fundidesulfovibrio</taxon>
    </lineage>
</organism>